<dbReference type="Proteomes" id="UP001054820">
    <property type="component" value="Chromosome"/>
</dbReference>
<dbReference type="InterPro" id="IPR011990">
    <property type="entry name" value="TPR-like_helical_dom_sf"/>
</dbReference>
<evidence type="ECO:0000256" key="1">
    <source>
        <dbReference type="SAM" id="SignalP"/>
    </source>
</evidence>
<feature type="chain" id="PRO_5047279933" description="Sel1 repeat family protein" evidence="1">
    <location>
        <begin position="25"/>
        <end position="277"/>
    </location>
</feature>
<dbReference type="SMART" id="SM00671">
    <property type="entry name" value="SEL1"/>
    <property type="match status" value="4"/>
</dbReference>
<dbReference type="InterPro" id="IPR052945">
    <property type="entry name" value="Mitotic_Regulator"/>
</dbReference>
<dbReference type="EMBL" id="AP024202">
    <property type="protein sequence ID" value="BCN93305.1"/>
    <property type="molecule type" value="Genomic_DNA"/>
</dbReference>
<dbReference type="PANTHER" id="PTHR43628">
    <property type="entry name" value="ACTIVATOR OF C KINASE PROTEIN 1-RELATED"/>
    <property type="match status" value="1"/>
</dbReference>
<protein>
    <recommendedName>
        <fullName evidence="4">Sel1 repeat family protein</fullName>
    </recommendedName>
</protein>
<dbReference type="Pfam" id="PF08238">
    <property type="entry name" value="Sel1"/>
    <property type="match status" value="5"/>
</dbReference>
<dbReference type="PANTHER" id="PTHR43628:SF1">
    <property type="entry name" value="CHITIN SYNTHASE REGULATORY FACTOR 2-RELATED"/>
    <property type="match status" value="1"/>
</dbReference>
<dbReference type="InterPro" id="IPR006597">
    <property type="entry name" value="Sel1-like"/>
</dbReference>
<evidence type="ECO:0000313" key="3">
    <source>
        <dbReference type="Proteomes" id="UP001054820"/>
    </source>
</evidence>
<organism evidence="2 3">
    <name type="scientific">Thiomicrorhabdus immobilis</name>
    <dbReference type="NCBI Taxonomy" id="2791037"/>
    <lineage>
        <taxon>Bacteria</taxon>
        <taxon>Pseudomonadati</taxon>
        <taxon>Pseudomonadota</taxon>
        <taxon>Gammaproteobacteria</taxon>
        <taxon>Thiotrichales</taxon>
        <taxon>Piscirickettsiaceae</taxon>
        <taxon>Thiomicrorhabdus</taxon>
    </lineage>
</organism>
<keyword evidence="1" id="KW-0732">Signal</keyword>
<keyword evidence="3" id="KW-1185">Reference proteome</keyword>
<accession>A0ABM7MD47</accession>
<evidence type="ECO:0008006" key="4">
    <source>
        <dbReference type="Google" id="ProtNLM"/>
    </source>
</evidence>
<evidence type="ECO:0000313" key="2">
    <source>
        <dbReference type="EMBL" id="BCN93305.1"/>
    </source>
</evidence>
<dbReference type="Gene3D" id="1.25.40.10">
    <property type="entry name" value="Tetratricopeptide repeat domain"/>
    <property type="match status" value="1"/>
</dbReference>
<name>A0ABM7MD47_9GAMM</name>
<dbReference type="SUPFAM" id="SSF81901">
    <property type="entry name" value="HCP-like"/>
    <property type="match status" value="1"/>
</dbReference>
<proteinExistence type="predicted"/>
<gene>
    <name evidence="2" type="ORF">THMIRHAM_10900</name>
</gene>
<feature type="signal peptide" evidence="1">
    <location>
        <begin position="1"/>
        <end position="24"/>
    </location>
</feature>
<reference evidence="2" key="1">
    <citation type="journal article" date="2022" name="Arch. Microbiol.">
        <title>Thiomicrorhabdus immobilis sp. nov., a mesophilic sulfur-oxidizing bacterium isolated from sediment of a brackish lake in northern Japan.</title>
        <authorList>
            <person name="Kojima H."/>
            <person name="Mochizuki J."/>
            <person name="Kanda M."/>
            <person name="Watanabe T."/>
            <person name="Fukui M."/>
        </authorList>
    </citation>
    <scope>NUCLEOTIDE SEQUENCE</scope>
    <source>
        <strain evidence="2">Am19</strain>
    </source>
</reference>
<sequence>MTNMMKKHTITLLFTLLLPITSYAETVFNANTCNRIFKNQGNETCLKAIKGDANSGYAMARVFGDPKSGALTNIDYAFYWHLKLSRQVIKQNLTDKPFIMTLYNTGVLYTDGLGTQQNLKKGFYWFTQAAERGEPLAMLRLTHAYEFGIGTTKNQQQSLYWLNKAVNLHHPKALIAMSKHLIEGNGVEKNASLAVKHLKEAAQQNDAEANFLLGNVYLGGVLASRDLTESKKWYAQSCQLNLLAGCKRYYDIDSNSPSLNQFLNKMPSSDDINTLNQ</sequence>